<dbReference type="AlphaFoldDB" id="A0A5Q3Q317"/>
<keyword evidence="1" id="KW-1133">Transmembrane helix</keyword>
<dbReference type="Proteomes" id="UP000371041">
    <property type="component" value="Chromosome"/>
</dbReference>
<gene>
    <name evidence="2" type="ORF">GIY23_05065</name>
</gene>
<keyword evidence="1" id="KW-0812">Transmembrane</keyword>
<dbReference type="KEGG" id="sace:GIY23_05065"/>
<feature type="transmembrane region" description="Helical" evidence="1">
    <location>
        <begin position="49"/>
        <end position="69"/>
    </location>
</feature>
<keyword evidence="3" id="KW-1185">Reference proteome</keyword>
<reference evidence="3" key="1">
    <citation type="submission" date="2019-11" db="EMBL/GenBank/DDBJ databases">
        <title>The complete genome sequence of Saccharopolyspora sp. E2A.</title>
        <authorList>
            <person name="Zhang G."/>
        </authorList>
    </citation>
    <scope>NUCLEOTIDE SEQUENCE [LARGE SCALE GENOMIC DNA]</scope>
    <source>
        <strain evidence="3">E2A</strain>
    </source>
</reference>
<evidence type="ECO:0000313" key="3">
    <source>
        <dbReference type="Proteomes" id="UP000371041"/>
    </source>
</evidence>
<protein>
    <submittedName>
        <fullName evidence="2">Uncharacterized protein</fullName>
    </submittedName>
</protein>
<proteinExistence type="predicted"/>
<dbReference type="RefSeq" id="WP_154075589.1">
    <property type="nucleotide sequence ID" value="NZ_CP045929.1"/>
</dbReference>
<name>A0A5Q3Q317_9PSEU</name>
<organism evidence="2 3">
    <name type="scientific">Allosaccharopolyspora coralli</name>
    <dbReference type="NCBI Taxonomy" id="2665642"/>
    <lineage>
        <taxon>Bacteria</taxon>
        <taxon>Bacillati</taxon>
        <taxon>Actinomycetota</taxon>
        <taxon>Actinomycetes</taxon>
        <taxon>Pseudonocardiales</taxon>
        <taxon>Pseudonocardiaceae</taxon>
        <taxon>Allosaccharopolyspora</taxon>
    </lineage>
</organism>
<keyword evidence="1" id="KW-0472">Membrane</keyword>
<feature type="transmembrane region" description="Helical" evidence="1">
    <location>
        <begin position="18"/>
        <end position="37"/>
    </location>
</feature>
<accession>A0A5Q3Q317</accession>
<dbReference type="EMBL" id="CP045929">
    <property type="protein sequence ID" value="QGK68988.1"/>
    <property type="molecule type" value="Genomic_DNA"/>
</dbReference>
<sequence length="72" mass="7797">MGGVDPHDPDPGATRHDFIGLFFAAWALPWFIGFLMIRAAIMGWLRRTGWVLLGLTGAMSTVSTATYLVGST</sequence>
<evidence type="ECO:0000256" key="1">
    <source>
        <dbReference type="SAM" id="Phobius"/>
    </source>
</evidence>
<evidence type="ECO:0000313" key="2">
    <source>
        <dbReference type="EMBL" id="QGK68988.1"/>
    </source>
</evidence>